<comment type="caution">
    <text evidence="4">The sequence shown here is derived from an EMBL/GenBank/DDBJ whole genome shotgun (WGS) entry which is preliminary data.</text>
</comment>
<dbReference type="SUPFAM" id="SSF47676">
    <property type="entry name" value="Conserved domain common to transcription factors TFIIS, elongin A, CRSP70"/>
    <property type="match status" value="1"/>
</dbReference>
<comment type="subcellular location">
    <subcellularLocation>
        <location evidence="1">Nucleus</location>
    </subcellularLocation>
</comment>
<keyword evidence="1" id="KW-0539">Nucleus</keyword>
<keyword evidence="5" id="KW-1185">Reference proteome</keyword>
<protein>
    <recommendedName>
        <fullName evidence="3">TFIIS N-terminal domain-containing protein</fullName>
    </recommendedName>
</protein>
<accession>A0ABN9XTB8</accession>
<dbReference type="EMBL" id="CAUYUJ010021097">
    <property type="protein sequence ID" value="CAK0902628.1"/>
    <property type="molecule type" value="Genomic_DNA"/>
</dbReference>
<dbReference type="PROSITE" id="PS51319">
    <property type="entry name" value="TFIIS_N"/>
    <property type="match status" value="1"/>
</dbReference>
<feature type="domain" description="TFIIS N-terminal" evidence="3">
    <location>
        <begin position="220"/>
        <end position="290"/>
    </location>
</feature>
<dbReference type="InterPro" id="IPR017923">
    <property type="entry name" value="TFIIS_N"/>
</dbReference>
<evidence type="ECO:0000313" key="5">
    <source>
        <dbReference type="Proteomes" id="UP001189429"/>
    </source>
</evidence>
<evidence type="ECO:0000256" key="1">
    <source>
        <dbReference type="PROSITE-ProRule" id="PRU00649"/>
    </source>
</evidence>
<evidence type="ECO:0000256" key="2">
    <source>
        <dbReference type="SAM" id="MobiDB-lite"/>
    </source>
</evidence>
<evidence type="ECO:0000259" key="3">
    <source>
        <dbReference type="PROSITE" id="PS51319"/>
    </source>
</evidence>
<reference evidence="4" key="1">
    <citation type="submission" date="2023-10" db="EMBL/GenBank/DDBJ databases">
        <authorList>
            <person name="Chen Y."/>
            <person name="Shah S."/>
            <person name="Dougan E. K."/>
            <person name="Thang M."/>
            <person name="Chan C."/>
        </authorList>
    </citation>
    <scope>NUCLEOTIDE SEQUENCE [LARGE SCALE GENOMIC DNA]</scope>
</reference>
<dbReference type="Pfam" id="PF08711">
    <property type="entry name" value="Med26"/>
    <property type="match status" value="1"/>
</dbReference>
<proteinExistence type="predicted"/>
<name>A0ABN9XTB8_9DINO</name>
<evidence type="ECO:0000313" key="4">
    <source>
        <dbReference type="EMBL" id="CAK0902628.1"/>
    </source>
</evidence>
<feature type="region of interest" description="Disordered" evidence="2">
    <location>
        <begin position="20"/>
        <end position="47"/>
    </location>
</feature>
<dbReference type="Gene3D" id="1.20.930.10">
    <property type="entry name" value="Conserved domain common to transcription factors TFIIS, elongin A, CRSP70"/>
    <property type="match status" value="1"/>
</dbReference>
<dbReference type="InterPro" id="IPR035441">
    <property type="entry name" value="TFIIS/LEDGF_dom_sf"/>
</dbReference>
<gene>
    <name evidence="4" type="ORF">PCOR1329_LOCUS79197</name>
</gene>
<feature type="non-terminal residue" evidence="4">
    <location>
        <position position="1"/>
    </location>
</feature>
<dbReference type="Proteomes" id="UP001189429">
    <property type="component" value="Unassembled WGS sequence"/>
</dbReference>
<organism evidence="4 5">
    <name type="scientific">Prorocentrum cordatum</name>
    <dbReference type="NCBI Taxonomy" id="2364126"/>
    <lineage>
        <taxon>Eukaryota</taxon>
        <taxon>Sar</taxon>
        <taxon>Alveolata</taxon>
        <taxon>Dinophyceae</taxon>
        <taxon>Prorocentrales</taxon>
        <taxon>Prorocentraceae</taxon>
        <taxon>Prorocentrum</taxon>
    </lineage>
</organism>
<sequence length="290" mass="30526">GRGLDLPTFDAAPLTGGLSPDLTGGLGAAGGSRAKARAGRAKADEPVAHAPLVTSSRERLQLFTPLAQQGAAAIRAETRLKEAGEKDLLEGVLGTLKSWVQECLAREERRNKLLAKGMLKCRVQATWSEGLHERIRRLVATYGGRLAADGEKENAPARPAWQLVRAEKWLVGFDAAAFEAFARAHPEVLGPPAACLHSGSAPLPLRLAEAALAPLGLRAEGGAPVMWPPAAVAAPILEGLKALEGSPGLHDALRGTRIGKVVNGYRNNPCKEVAQAARDLVASWKAAVRK</sequence>